<protein>
    <recommendedName>
        <fullName evidence="4">Retrovirus-related Pol polyprotein from transposon TNT 1-94</fullName>
    </recommendedName>
</protein>
<dbReference type="PANTHER" id="PTHR42648">
    <property type="entry name" value="TRANSPOSASE, PUTATIVE-RELATED"/>
    <property type="match status" value="1"/>
</dbReference>
<feature type="region of interest" description="Disordered" evidence="1">
    <location>
        <begin position="288"/>
        <end position="354"/>
    </location>
</feature>
<feature type="compositionally biased region" description="Low complexity" evidence="1">
    <location>
        <begin position="294"/>
        <end position="310"/>
    </location>
</feature>
<sequence>MARDSDNALVCCVENTVEDRIMDYGASFHATYFKEELERFKLRSGKVRLAGDKTLDIASVGDVVLKTSFDQEWKVTKGSLVVAHGNKRGSLYMVEVHPKGIGAIINGSGSAAVWFWEAEKSFLHNVTKDKETAEVGATGVANGIVMLKMVPKTPLQFGVAERLSRTFRAESTGIRPEAPKMLWAESVSTTYLIYRIPYVLIGLRIPEEEWRGKDTSLTHLKVFGCDSFVKVKDVCGEAMKYTFIGNGSNEMRYSFRDMKSHRKSQVVLVDIPENLVENDSIVEEHGLSSEITQSLGGSSDTSDGSENSGSFEDSGRSDEEDSKDKAFSEEGGSETPQVRRSTRESRAPVRYSPSANYLLRTENGEADSYSEALNYQQERMYHKACGCSWLKKSRMAAKGTRLDWWLRFSNRNGFSLIVKMTTIRLVLSIVAVGK</sequence>
<dbReference type="Proteomes" id="UP001151760">
    <property type="component" value="Unassembled WGS sequence"/>
</dbReference>
<evidence type="ECO:0008006" key="4">
    <source>
        <dbReference type="Google" id="ProtNLM"/>
    </source>
</evidence>
<evidence type="ECO:0000256" key="1">
    <source>
        <dbReference type="SAM" id="MobiDB-lite"/>
    </source>
</evidence>
<evidence type="ECO:0000313" key="2">
    <source>
        <dbReference type="EMBL" id="GJT14251.1"/>
    </source>
</evidence>
<dbReference type="PANTHER" id="PTHR42648:SF28">
    <property type="entry name" value="TRANSPOSON-ENCODED PROTEIN WITH RIBONUCLEASE H-LIKE AND RETROVIRUS ZINC FINGER-LIKE DOMAINS"/>
    <property type="match status" value="1"/>
</dbReference>
<dbReference type="EMBL" id="BQNB010013297">
    <property type="protein sequence ID" value="GJT14251.1"/>
    <property type="molecule type" value="Genomic_DNA"/>
</dbReference>
<reference evidence="2" key="2">
    <citation type="submission" date="2022-01" db="EMBL/GenBank/DDBJ databases">
        <authorList>
            <person name="Yamashiro T."/>
            <person name="Shiraishi A."/>
            <person name="Satake H."/>
            <person name="Nakayama K."/>
        </authorList>
    </citation>
    <scope>NUCLEOTIDE SEQUENCE</scope>
</reference>
<organism evidence="2 3">
    <name type="scientific">Tanacetum coccineum</name>
    <dbReference type="NCBI Taxonomy" id="301880"/>
    <lineage>
        <taxon>Eukaryota</taxon>
        <taxon>Viridiplantae</taxon>
        <taxon>Streptophyta</taxon>
        <taxon>Embryophyta</taxon>
        <taxon>Tracheophyta</taxon>
        <taxon>Spermatophyta</taxon>
        <taxon>Magnoliopsida</taxon>
        <taxon>eudicotyledons</taxon>
        <taxon>Gunneridae</taxon>
        <taxon>Pentapetalae</taxon>
        <taxon>asterids</taxon>
        <taxon>campanulids</taxon>
        <taxon>Asterales</taxon>
        <taxon>Asteraceae</taxon>
        <taxon>Asteroideae</taxon>
        <taxon>Anthemideae</taxon>
        <taxon>Anthemidinae</taxon>
        <taxon>Tanacetum</taxon>
    </lineage>
</organism>
<reference evidence="2" key="1">
    <citation type="journal article" date="2022" name="Int. J. Mol. Sci.">
        <title>Draft Genome of Tanacetum Coccineum: Genomic Comparison of Closely Related Tanacetum-Family Plants.</title>
        <authorList>
            <person name="Yamashiro T."/>
            <person name="Shiraishi A."/>
            <person name="Nakayama K."/>
            <person name="Satake H."/>
        </authorList>
    </citation>
    <scope>NUCLEOTIDE SEQUENCE</scope>
</reference>
<keyword evidence="3" id="KW-1185">Reference proteome</keyword>
<proteinExistence type="predicted"/>
<gene>
    <name evidence="2" type="ORF">Tco_0861293</name>
</gene>
<feature type="compositionally biased region" description="Basic and acidic residues" evidence="1">
    <location>
        <begin position="313"/>
        <end position="328"/>
    </location>
</feature>
<dbReference type="InterPro" id="IPR039537">
    <property type="entry name" value="Retrotran_Ty1/copia-like"/>
</dbReference>
<evidence type="ECO:0000313" key="3">
    <source>
        <dbReference type="Proteomes" id="UP001151760"/>
    </source>
</evidence>
<accession>A0ABQ5BKR6</accession>
<name>A0ABQ5BKR6_9ASTR</name>
<comment type="caution">
    <text evidence="2">The sequence shown here is derived from an EMBL/GenBank/DDBJ whole genome shotgun (WGS) entry which is preliminary data.</text>
</comment>